<name>A0A2P2BWI2_9ZZZZ</name>
<reference evidence="1" key="1">
    <citation type="submission" date="2015-08" db="EMBL/GenBank/DDBJ databases">
        <authorList>
            <person name="Babu N.S."/>
            <person name="Beckwith C.J."/>
            <person name="Beseler K.G."/>
            <person name="Brison A."/>
            <person name="Carone J.V."/>
            <person name="Caskin T.P."/>
            <person name="Diamond M."/>
            <person name="Durham M.E."/>
            <person name="Foxe J.M."/>
            <person name="Go M."/>
            <person name="Henderson B.A."/>
            <person name="Jones I.B."/>
            <person name="McGettigan J.A."/>
            <person name="Micheletti S.J."/>
            <person name="Nasrallah M.E."/>
            <person name="Ortiz D."/>
            <person name="Piller C.R."/>
            <person name="Privatt S.R."/>
            <person name="Schneider S.L."/>
            <person name="Sharp S."/>
            <person name="Smith T.C."/>
            <person name="Stanton J.D."/>
            <person name="Ullery H.E."/>
            <person name="Wilson R.J."/>
            <person name="Serrano M.G."/>
            <person name="Buck G."/>
            <person name="Lee V."/>
            <person name="Wang Y."/>
            <person name="Carvalho R."/>
            <person name="Voegtly L."/>
            <person name="Shi R."/>
            <person name="Duckworth R."/>
            <person name="Johnson A."/>
            <person name="Loviza R."/>
            <person name="Walstead R."/>
            <person name="Shah Z."/>
            <person name="Kiflezghi M."/>
            <person name="Wade K."/>
            <person name="Ball S.L."/>
            <person name="Bradley K.W."/>
            <person name="Asai D.J."/>
            <person name="Bowman C.A."/>
            <person name="Russell D.A."/>
            <person name="Pope W.H."/>
            <person name="Jacobs-Sera D."/>
            <person name="Hendrix R.W."/>
            <person name="Hatfull G.F."/>
        </authorList>
    </citation>
    <scope>NUCLEOTIDE SEQUENCE</scope>
</reference>
<dbReference type="InterPro" id="IPR023908">
    <property type="entry name" value="xxxLxxG_rpt"/>
</dbReference>
<dbReference type="AlphaFoldDB" id="A0A2P2BWI2"/>
<proteinExistence type="predicted"/>
<organism evidence="1">
    <name type="scientific">metagenome</name>
    <dbReference type="NCBI Taxonomy" id="256318"/>
    <lineage>
        <taxon>unclassified sequences</taxon>
        <taxon>metagenomes</taxon>
    </lineage>
</organism>
<dbReference type="EMBL" id="CZKA01000004">
    <property type="protein sequence ID" value="CUR54087.1"/>
    <property type="molecule type" value="Genomic_DNA"/>
</dbReference>
<gene>
    <name evidence="1" type="ORF">NOCA2120120</name>
</gene>
<dbReference type="NCBIfam" id="TIGR03057">
    <property type="entry name" value="xxxLxxG_by_4"/>
    <property type="match status" value="2"/>
</dbReference>
<accession>A0A2P2BWI2</accession>
<evidence type="ECO:0000313" key="1">
    <source>
        <dbReference type="EMBL" id="CUR54087.1"/>
    </source>
</evidence>
<sequence length="789" mass="78252">MTGRKNSATLVRLGAGLAVMAVVGVGLPSGASAADGDAGDVEVTNTETIQVYMSADGKVQTKRVYEQLTLTGKGQVDVENPIEPNGLRNLDGFGNPDVSDGVQSESIDVDGVSRSRTVSNFERDLPLDISIAYELDGEPVEPGDVVGESGLLSVNYTVKNTTAAPQEVTYTDGEGGTITETVEVPIPIVGSLTTVLPSSFSEVRSDTANMAGDGRGGTKLSFTMTLFPPIGSDTATFGYSALIDDGVIPPASVSALPVNPLKSPSFKSAGDSYQSGSETGEKLVAGATEIDSNLLKLRDGAGDLLAGLIQLSDGADQLNAGLAGEAAPGARRLADGAGDLNDGLGKIDRGAMKLDAGAGRLSDGTGTALSGSRKLTAGLGKISAGLDQLGDSEGLPAAAAGIDALQAGVDQIVAGFGTANDQNTLLYALNALELGLPDARDGVLRVNAGLVRLRGDGSPATPGLVAAKGGVDQVQSGLAAAVAPGGSSDQLIGGLQAVRALADCGPVCKGTLDQIIPQVQTSKTNLATASAGLQQVSGGLQVAIDGLNGELIPGTSLLASRLGAAADGAALANAGAKRLKAGVQDVGDGLGQLEAGLSTAIAGVLQLSDGAGSAYAGSSDLTDGLSRIDAGAGDLADGTGQLADGTGKAADGSQLLSDGAGDLATGLDSAADGSGRLADGLETAADGAPALQDGANRLSTEGMSKLVAAGEDTAQEYGKLYATIDAGAQRADAEEMAYGAPEGADGLTAYTFEIKGEDGEGSRNLMRGLGALAIAGLGLGAFAMRRRLA</sequence>
<protein>
    <submittedName>
        <fullName evidence="1">Uncharacterized protein</fullName>
    </submittedName>
</protein>